<dbReference type="AlphaFoldDB" id="A0A917D5Z2"/>
<dbReference type="PANTHER" id="PTHR11851:SF186">
    <property type="entry name" value="INACTIVE METALLOPROTEASE YMFF-RELATED"/>
    <property type="match status" value="1"/>
</dbReference>
<feature type="domain" description="Peptidase M16 C-terminal" evidence="1">
    <location>
        <begin position="186"/>
        <end position="359"/>
    </location>
</feature>
<evidence type="ECO:0000259" key="1">
    <source>
        <dbReference type="Pfam" id="PF05193"/>
    </source>
</evidence>
<keyword evidence="2" id="KW-0645">Protease</keyword>
<dbReference type="GO" id="GO:0008237">
    <property type="term" value="F:metallopeptidase activity"/>
    <property type="evidence" value="ECO:0007669"/>
    <property type="project" value="UniProtKB-KW"/>
</dbReference>
<comment type="caution">
    <text evidence="2">The sequence shown here is derived from an EMBL/GenBank/DDBJ whole genome shotgun (WGS) entry which is preliminary data.</text>
</comment>
<dbReference type="NCBIfam" id="NF047422">
    <property type="entry name" value="YfmF_fam"/>
    <property type="match status" value="1"/>
</dbReference>
<dbReference type="GO" id="GO:0046872">
    <property type="term" value="F:metal ion binding"/>
    <property type="evidence" value="ECO:0007669"/>
    <property type="project" value="InterPro"/>
</dbReference>
<keyword evidence="3" id="KW-1185">Reference proteome</keyword>
<dbReference type="InterPro" id="IPR007863">
    <property type="entry name" value="Peptidase_M16_C"/>
</dbReference>
<dbReference type="SUPFAM" id="SSF63411">
    <property type="entry name" value="LuxS/MPP-like metallohydrolase"/>
    <property type="match status" value="2"/>
</dbReference>
<gene>
    <name evidence="2" type="primary">ymfF</name>
    <name evidence="2" type="ORF">GCM10010916_30940</name>
</gene>
<dbReference type="EMBL" id="BMGR01000010">
    <property type="protein sequence ID" value="GGG11850.1"/>
    <property type="molecule type" value="Genomic_DNA"/>
</dbReference>
<evidence type="ECO:0000313" key="3">
    <source>
        <dbReference type="Proteomes" id="UP000644756"/>
    </source>
</evidence>
<dbReference type="PANTHER" id="PTHR11851">
    <property type="entry name" value="METALLOPROTEASE"/>
    <property type="match status" value="1"/>
</dbReference>
<accession>A0A917D5Z2</accession>
<sequence length="427" mass="47571">MTVTPFERGLLNRIRLHVLPTKRFKTFAISLYAGIPLDEHTVTNTALIPFVLRRGTSSTPETIAFRERLDDMYGAGFGFDVYKRGDAQIVQFRLDVIHDQFVASSASLLASALKLLGEVVTEPALDEQGVFLAKYVEAEKMTLQKRLQSIINDKIRYAAERCLEEMCADGPYRLHPLGRLDDIAAITPASLHNAFQDWLKHAAFDLYVVGDTTLEEVQAVAAEAFQTGVGQPSVYSKPEVSNKISEVKTIVERMDVSQGKLNMGLRTNVGYADDDYPALLMYNGILGGYPHSKLFLNVREKASLAYYAASRLDGHKGICTIQSGIEIGNYERAASIIKEQLQSMRNGQLTELEMNQTKAMISNQLREMQDSAFEMIGFDFNAVLSGRIRTGEQLLNAVNAVTVEDIVKIAHKVELDTIYFLRDGKEA</sequence>
<protein>
    <submittedName>
        <fullName evidence="2">Inactive metalloprotease YmfF</fullName>
    </submittedName>
</protein>
<name>A0A917D5Z2_9BACL</name>
<reference evidence="2" key="2">
    <citation type="submission" date="2020-09" db="EMBL/GenBank/DDBJ databases">
        <authorList>
            <person name="Sun Q."/>
            <person name="Zhou Y."/>
        </authorList>
    </citation>
    <scope>NUCLEOTIDE SEQUENCE</scope>
    <source>
        <strain evidence="2">CGMCC 1.12987</strain>
    </source>
</reference>
<keyword evidence="2" id="KW-0482">Metalloprotease</keyword>
<organism evidence="2 3">
    <name type="scientific">Paenibacillus abyssi</name>
    <dbReference type="NCBI Taxonomy" id="1340531"/>
    <lineage>
        <taxon>Bacteria</taxon>
        <taxon>Bacillati</taxon>
        <taxon>Bacillota</taxon>
        <taxon>Bacilli</taxon>
        <taxon>Bacillales</taxon>
        <taxon>Paenibacillaceae</taxon>
        <taxon>Paenibacillus</taxon>
    </lineage>
</organism>
<reference evidence="2" key="1">
    <citation type="journal article" date="2014" name="Int. J. Syst. Evol. Microbiol.">
        <title>Complete genome sequence of Corynebacterium casei LMG S-19264T (=DSM 44701T), isolated from a smear-ripened cheese.</title>
        <authorList>
            <consortium name="US DOE Joint Genome Institute (JGI-PGF)"/>
            <person name="Walter F."/>
            <person name="Albersmeier A."/>
            <person name="Kalinowski J."/>
            <person name="Ruckert C."/>
        </authorList>
    </citation>
    <scope>NUCLEOTIDE SEQUENCE</scope>
    <source>
        <strain evidence="2">CGMCC 1.12987</strain>
    </source>
</reference>
<proteinExistence type="predicted"/>
<keyword evidence="2" id="KW-0378">Hydrolase</keyword>
<dbReference type="Proteomes" id="UP000644756">
    <property type="component" value="Unassembled WGS sequence"/>
</dbReference>
<dbReference type="InterPro" id="IPR011249">
    <property type="entry name" value="Metalloenz_LuxS/M16"/>
</dbReference>
<dbReference type="Pfam" id="PF05193">
    <property type="entry name" value="Peptidase_M16_C"/>
    <property type="match status" value="1"/>
</dbReference>
<dbReference type="Gene3D" id="3.30.830.10">
    <property type="entry name" value="Metalloenzyme, LuxS/M16 peptidase-like"/>
    <property type="match status" value="2"/>
</dbReference>
<evidence type="ECO:0000313" key="2">
    <source>
        <dbReference type="EMBL" id="GGG11850.1"/>
    </source>
</evidence>
<dbReference type="InterPro" id="IPR050361">
    <property type="entry name" value="MPP/UQCRC_Complex"/>
</dbReference>
<dbReference type="RefSeq" id="WP_188531978.1">
    <property type="nucleotide sequence ID" value="NZ_BMGR01000010.1"/>
</dbReference>